<dbReference type="RefSeq" id="WP_202012967.1">
    <property type="nucleotide sequence ID" value="NZ_JAERRB010000007.1"/>
</dbReference>
<protein>
    <submittedName>
        <fullName evidence="9">RagB/SusD family nutrient uptake outer membrane protein</fullName>
    </submittedName>
</protein>
<feature type="signal peptide" evidence="6">
    <location>
        <begin position="1"/>
        <end position="23"/>
    </location>
</feature>
<keyword evidence="5" id="KW-0998">Cell outer membrane</keyword>
<feature type="chain" id="PRO_5046975238" evidence="6">
    <location>
        <begin position="24"/>
        <end position="504"/>
    </location>
</feature>
<gene>
    <name evidence="9" type="ORF">JI741_20485</name>
</gene>
<evidence type="ECO:0000259" key="7">
    <source>
        <dbReference type="Pfam" id="PF07980"/>
    </source>
</evidence>
<evidence type="ECO:0000256" key="1">
    <source>
        <dbReference type="ARBA" id="ARBA00004442"/>
    </source>
</evidence>
<comment type="similarity">
    <text evidence="2">Belongs to the SusD family.</text>
</comment>
<evidence type="ECO:0000256" key="4">
    <source>
        <dbReference type="ARBA" id="ARBA00023136"/>
    </source>
</evidence>
<dbReference type="InterPro" id="IPR033985">
    <property type="entry name" value="SusD-like_N"/>
</dbReference>
<comment type="caution">
    <text evidence="9">The sequence shown here is derived from an EMBL/GenBank/DDBJ whole genome shotgun (WGS) entry which is preliminary data.</text>
</comment>
<keyword evidence="3 6" id="KW-0732">Signal</keyword>
<evidence type="ECO:0000256" key="5">
    <source>
        <dbReference type="ARBA" id="ARBA00023237"/>
    </source>
</evidence>
<organism evidence="9 10">
    <name type="scientific">Chryseolinea lacunae</name>
    <dbReference type="NCBI Taxonomy" id="2801331"/>
    <lineage>
        <taxon>Bacteria</taxon>
        <taxon>Pseudomonadati</taxon>
        <taxon>Bacteroidota</taxon>
        <taxon>Cytophagia</taxon>
        <taxon>Cytophagales</taxon>
        <taxon>Fulvivirgaceae</taxon>
        <taxon>Chryseolinea</taxon>
    </lineage>
</organism>
<evidence type="ECO:0000256" key="6">
    <source>
        <dbReference type="SAM" id="SignalP"/>
    </source>
</evidence>
<accession>A0ABS1KWP9</accession>
<dbReference type="Proteomes" id="UP000613030">
    <property type="component" value="Unassembled WGS sequence"/>
</dbReference>
<dbReference type="SUPFAM" id="SSF48452">
    <property type="entry name" value="TPR-like"/>
    <property type="match status" value="1"/>
</dbReference>
<proteinExistence type="inferred from homology"/>
<dbReference type="EMBL" id="JAERRB010000007">
    <property type="protein sequence ID" value="MBL0743623.1"/>
    <property type="molecule type" value="Genomic_DNA"/>
</dbReference>
<keyword evidence="4" id="KW-0472">Membrane</keyword>
<dbReference type="InterPro" id="IPR011990">
    <property type="entry name" value="TPR-like_helical_dom_sf"/>
</dbReference>
<feature type="domain" description="RagB/SusD" evidence="7">
    <location>
        <begin position="355"/>
        <end position="500"/>
    </location>
</feature>
<feature type="domain" description="SusD-like N-terminal" evidence="8">
    <location>
        <begin position="89"/>
        <end position="220"/>
    </location>
</feature>
<evidence type="ECO:0000259" key="8">
    <source>
        <dbReference type="Pfam" id="PF14322"/>
    </source>
</evidence>
<dbReference type="Pfam" id="PF14322">
    <property type="entry name" value="SusD-like_3"/>
    <property type="match status" value="1"/>
</dbReference>
<sequence length="504" mass="56176">MNKRIFSKPFLSGLLGATLMFSACTDLKNAETDSVIVGSGGASENLDPAALLDAIYKSDIGSITDQAGIYSLYEHTTDEMIPPTRGTDWGDNGVWRQLYQHTWDPTHAYVLGAWNQLNQRVYKCNQILAAKPSPEQAAQAKFLRAFFMWHVMDLFGQVPFRNYGEGVDVNPQVFTRSQALEFVVKDLTEALPNLASKGPDPQNFVPTKAAANAMLARVFLNKAVYLSEVPEGPYTFAKADMDKVVEYVDAVTDEGYSFEDDYFMNFSKNASKEIIFTSSSGTPENRYRMTLHYDNKPDGWNGFATLADFYGKFDANDERRGRYPTPDGTEFSGIARGFLVGQQYNDKNEQVINSRSKKPLAFTPEVPLVGASTEQGIRVIKYHPSDKGQYILLRYSDIYLMKAEAILRGGSGDKTALELVNDLRASRGASALGSLDEAALLDERGRELYWEGYRRVDLVRFGSFGKTWQDKDNADGYRVLFPIPQQAIDSNPNLTQNSGYAGAK</sequence>
<keyword evidence="10" id="KW-1185">Reference proteome</keyword>
<dbReference type="InterPro" id="IPR012944">
    <property type="entry name" value="SusD_RagB_dom"/>
</dbReference>
<comment type="subcellular location">
    <subcellularLocation>
        <location evidence="1">Cell outer membrane</location>
    </subcellularLocation>
</comment>
<evidence type="ECO:0000313" key="10">
    <source>
        <dbReference type="Proteomes" id="UP000613030"/>
    </source>
</evidence>
<reference evidence="9 10" key="1">
    <citation type="submission" date="2021-01" db="EMBL/GenBank/DDBJ databases">
        <title>Chryseolinea sp. Jin1 Genome sequencing and assembly.</title>
        <authorList>
            <person name="Kim I."/>
        </authorList>
    </citation>
    <scope>NUCLEOTIDE SEQUENCE [LARGE SCALE GENOMIC DNA]</scope>
    <source>
        <strain evidence="9 10">Jin1</strain>
    </source>
</reference>
<dbReference type="Gene3D" id="1.25.40.390">
    <property type="match status" value="1"/>
</dbReference>
<evidence type="ECO:0000256" key="3">
    <source>
        <dbReference type="ARBA" id="ARBA00022729"/>
    </source>
</evidence>
<evidence type="ECO:0000256" key="2">
    <source>
        <dbReference type="ARBA" id="ARBA00006275"/>
    </source>
</evidence>
<dbReference type="Pfam" id="PF07980">
    <property type="entry name" value="SusD_RagB"/>
    <property type="match status" value="1"/>
</dbReference>
<name>A0ABS1KWP9_9BACT</name>
<dbReference type="PROSITE" id="PS51257">
    <property type="entry name" value="PROKAR_LIPOPROTEIN"/>
    <property type="match status" value="1"/>
</dbReference>
<evidence type="ECO:0000313" key="9">
    <source>
        <dbReference type="EMBL" id="MBL0743623.1"/>
    </source>
</evidence>